<organism evidence="1">
    <name type="scientific">Opuntia streptacantha</name>
    <name type="common">Prickly pear cactus</name>
    <name type="synonym">Opuntia cardona</name>
    <dbReference type="NCBI Taxonomy" id="393608"/>
    <lineage>
        <taxon>Eukaryota</taxon>
        <taxon>Viridiplantae</taxon>
        <taxon>Streptophyta</taxon>
        <taxon>Embryophyta</taxon>
        <taxon>Tracheophyta</taxon>
        <taxon>Spermatophyta</taxon>
        <taxon>Magnoliopsida</taxon>
        <taxon>eudicotyledons</taxon>
        <taxon>Gunneridae</taxon>
        <taxon>Pentapetalae</taxon>
        <taxon>Caryophyllales</taxon>
        <taxon>Cactineae</taxon>
        <taxon>Cactaceae</taxon>
        <taxon>Opuntioideae</taxon>
        <taxon>Opuntia</taxon>
    </lineage>
</organism>
<sequence>MILPITSLKMMITTVISPPIRIRQLYEKWMSKRYSNPLRRKLHIAAFFAIAWSLWTERNKKVFEKQEIRLDMLCNLIRWRIVWWSKAWKEHHPYSVEELARNFDSIPVLFC</sequence>
<name>A0A7C9AQY7_OPUST</name>
<protein>
    <recommendedName>
        <fullName evidence="2">Reverse transcriptase zinc-binding domain-containing protein</fullName>
    </recommendedName>
</protein>
<dbReference type="EMBL" id="GISG01256584">
    <property type="protein sequence ID" value="MBA4672830.1"/>
    <property type="molecule type" value="Transcribed_RNA"/>
</dbReference>
<evidence type="ECO:0008006" key="2">
    <source>
        <dbReference type="Google" id="ProtNLM"/>
    </source>
</evidence>
<evidence type="ECO:0000313" key="1">
    <source>
        <dbReference type="EMBL" id="MBA4672830.1"/>
    </source>
</evidence>
<proteinExistence type="predicted"/>
<reference evidence="1" key="2">
    <citation type="submission" date="2020-07" db="EMBL/GenBank/DDBJ databases">
        <authorList>
            <person name="Vera ALvarez R."/>
            <person name="Arias-Moreno D.M."/>
            <person name="Jimenez-Jacinto V."/>
            <person name="Jimenez-Bremont J.F."/>
            <person name="Swaminathan K."/>
            <person name="Moose S.P."/>
            <person name="Guerrero-Gonzalez M.L."/>
            <person name="Marino-Ramirez L."/>
            <person name="Landsman D."/>
            <person name="Rodriguez-Kessler M."/>
            <person name="Delgado-Sanchez P."/>
        </authorList>
    </citation>
    <scope>NUCLEOTIDE SEQUENCE</scope>
    <source>
        <tissue evidence="1">Cladode</tissue>
    </source>
</reference>
<dbReference type="AlphaFoldDB" id="A0A7C9AQY7"/>
<reference evidence="1" key="1">
    <citation type="journal article" date="2013" name="J. Plant Res.">
        <title>Effect of fungi and light on seed germination of three Opuntia species from semiarid lands of central Mexico.</title>
        <authorList>
            <person name="Delgado-Sanchez P."/>
            <person name="Jimenez-Bremont J.F."/>
            <person name="Guerrero-Gonzalez Mde L."/>
            <person name="Flores J."/>
        </authorList>
    </citation>
    <scope>NUCLEOTIDE SEQUENCE</scope>
    <source>
        <tissue evidence="1">Cladode</tissue>
    </source>
</reference>
<accession>A0A7C9AQY7</accession>